<dbReference type="RefSeq" id="WP_121302596.1">
    <property type="nucleotide sequence ID" value="NZ_RBWW01000001.1"/>
</dbReference>
<protein>
    <submittedName>
        <fullName evidence="10">Plastocyanin</fullName>
    </submittedName>
</protein>
<keyword evidence="6" id="KW-0472">Membrane</keyword>
<dbReference type="GO" id="GO:0005507">
    <property type="term" value="F:copper ion binding"/>
    <property type="evidence" value="ECO:0007669"/>
    <property type="project" value="InterPro"/>
</dbReference>
<reference evidence="10 11" key="1">
    <citation type="submission" date="2018-10" db="EMBL/GenBank/DDBJ databases">
        <title>Genomic Encyclopedia of Archaeal and Bacterial Type Strains, Phase II (KMG-II): from individual species to whole genera.</title>
        <authorList>
            <person name="Goeker M."/>
        </authorList>
    </citation>
    <scope>NUCLEOTIDE SEQUENCE [LARGE SCALE GENOMIC DNA]</scope>
    <source>
        <strain evidence="10 11">DSM 11927</strain>
    </source>
</reference>
<dbReference type="SUPFAM" id="SSF49503">
    <property type="entry name" value="Cupredoxins"/>
    <property type="match status" value="1"/>
</dbReference>
<dbReference type="GO" id="GO:0016020">
    <property type="term" value="C:membrane"/>
    <property type="evidence" value="ECO:0007669"/>
    <property type="project" value="UniProtKB-SubCell"/>
</dbReference>
<dbReference type="PANTHER" id="PTHR34192:SF10">
    <property type="entry name" value="PLASTOCYANIN MAJOR ISOFORM, CHLOROPLASTIC-RELATED"/>
    <property type="match status" value="1"/>
</dbReference>
<feature type="compositionally biased region" description="Low complexity" evidence="7">
    <location>
        <begin position="32"/>
        <end position="48"/>
    </location>
</feature>
<evidence type="ECO:0000259" key="8">
    <source>
        <dbReference type="Pfam" id="PF00127"/>
    </source>
</evidence>
<dbReference type="PROSITE" id="PS51257">
    <property type="entry name" value="PROKAR_LIPOPROTEIN"/>
    <property type="match status" value="1"/>
</dbReference>
<dbReference type="InterPro" id="IPR008972">
    <property type="entry name" value="Cupredoxin"/>
</dbReference>
<dbReference type="PANTHER" id="PTHR34192">
    <property type="entry name" value="PLASTOCYANIN MAJOR ISOFORM, CHLOROPLASTIC-RELATED"/>
    <property type="match status" value="1"/>
</dbReference>
<proteinExistence type="predicted"/>
<evidence type="ECO:0000259" key="9">
    <source>
        <dbReference type="Pfam" id="PF16502"/>
    </source>
</evidence>
<accession>A0A495R3K4</accession>
<feature type="domain" description="DUF5059" evidence="9">
    <location>
        <begin position="63"/>
        <end position="683"/>
    </location>
</feature>
<evidence type="ECO:0000256" key="5">
    <source>
        <dbReference type="ARBA" id="ARBA00023008"/>
    </source>
</evidence>
<feature type="domain" description="Blue (type 1) copper" evidence="8">
    <location>
        <begin position="719"/>
        <end position="822"/>
    </location>
</feature>
<name>A0A495R3K4_9EURY</name>
<keyword evidence="5" id="KW-0186">Copper</keyword>
<gene>
    <name evidence="10" type="ORF">BDK61_1200</name>
</gene>
<keyword evidence="11" id="KW-1185">Reference proteome</keyword>
<organism evidence="10 11">
    <name type="scientific">Haloarcula quadrata</name>
    <dbReference type="NCBI Taxonomy" id="182779"/>
    <lineage>
        <taxon>Archaea</taxon>
        <taxon>Methanobacteriati</taxon>
        <taxon>Methanobacteriota</taxon>
        <taxon>Stenosarchaea group</taxon>
        <taxon>Halobacteria</taxon>
        <taxon>Halobacteriales</taxon>
        <taxon>Haloarculaceae</taxon>
        <taxon>Haloarcula</taxon>
    </lineage>
</organism>
<dbReference type="AlphaFoldDB" id="A0A495R3K4"/>
<evidence type="ECO:0000313" key="11">
    <source>
        <dbReference type="Proteomes" id="UP000268233"/>
    </source>
</evidence>
<sequence length="823" mass="83710">MPQRRDLLKTVGIAATGLLAGCPSQGSTESNTASADTDTTEQEATAGTDEGGESGVSVGPMTAVATEWNVYRARLYDAVALGRAGAPGAGATVAQNIFARFEGASGEYGAHEQLESTSESAYEGFEDALGTVQSSLSEGNVSEAASAADKASGHLQTAQQAAAGQQATRVLDLLLLGSRASNAAMAGTLGAFEGAATIAEETMTAFEDALVYSKIEAADAESYEAFENALAGIGSAAGSEDASGVTEQARAALDATVSGAYALVQPASVAGAGHLATMQARGWDAAAVVSGSGVGADYAHATTLNTYRARVHDAGWLARAGETATAATMVEDVFAHFEGAAAHDALEEADSEAYEAFESGLSDLSSAIENGNTEGVASAVETVDTNLVAGIEALAGGNAPVLQSGFFKARFADARELYRQGQAGQAATLVSDLFARFEENQLDFHETLEETSEDLYYRFEEEHLVGLQSAYENGDDDAVGTHHDGVLAALLEFESAHSAAVASGSGATYMAGLAFDAAATNALGNADRAASTAQGALAFFESGAAGYHEALEEANEDLYHRFEDEALGSVISAANDGGDVYAAAKTFYGAAIESVTAIIGSSGGGETGAGAASVVSDVFATFENAAVHDKLENADAEAYEAYEAALNDYVADLESGSTDGATAFANAARTASFAVVGAVDSAPSGSGGHGGEESEATESSLSGGPNVVEGVPEDADHVVDMQAVAFAPEELTVSVGDTVAWKHAGGEAHNVVAYEEELPDDATYWASGGFESESAAREGWENGEGAVQSGQSYVHTFETAGEHGYFCVPHEAAGMAGTVIVEE</sequence>
<dbReference type="Gene3D" id="2.60.40.420">
    <property type="entry name" value="Cupredoxins - blue copper proteins"/>
    <property type="match status" value="1"/>
</dbReference>
<dbReference type="PROSITE" id="PS51318">
    <property type="entry name" value="TAT"/>
    <property type="match status" value="1"/>
</dbReference>
<dbReference type="Pfam" id="PF16502">
    <property type="entry name" value="DUF5059"/>
    <property type="match status" value="1"/>
</dbReference>
<dbReference type="CDD" id="cd04220">
    <property type="entry name" value="Halocyanin"/>
    <property type="match status" value="1"/>
</dbReference>
<comment type="caution">
    <text evidence="10">The sequence shown here is derived from an EMBL/GenBank/DDBJ whole genome shotgun (WGS) entry which is preliminary data.</text>
</comment>
<dbReference type="GO" id="GO:0009055">
    <property type="term" value="F:electron transfer activity"/>
    <property type="evidence" value="ECO:0007669"/>
    <property type="project" value="InterPro"/>
</dbReference>
<evidence type="ECO:0000256" key="6">
    <source>
        <dbReference type="ARBA" id="ARBA00023136"/>
    </source>
</evidence>
<evidence type="ECO:0000256" key="3">
    <source>
        <dbReference type="ARBA" id="ARBA00022723"/>
    </source>
</evidence>
<dbReference type="Proteomes" id="UP000268233">
    <property type="component" value="Unassembled WGS sequence"/>
</dbReference>
<feature type="region of interest" description="Disordered" evidence="7">
    <location>
        <begin position="681"/>
        <end position="705"/>
    </location>
</feature>
<evidence type="ECO:0000256" key="1">
    <source>
        <dbReference type="ARBA" id="ARBA00004370"/>
    </source>
</evidence>
<evidence type="ECO:0000313" key="10">
    <source>
        <dbReference type="EMBL" id="RKS81905.1"/>
    </source>
</evidence>
<comment type="subcellular location">
    <subcellularLocation>
        <location evidence="1">Membrane</location>
    </subcellularLocation>
</comment>
<dbReference type="EMBL" id="RBWW01000001">
    <property type="protein sequence ID" value="RKS81905.1"/>
    <property type="molecule type" value="Genomic_DNA"/>
</dbReference>
<evidence type="ECO:0000256" key="7">
    <source>
        <dbReference type="SAM" id="MobiDB-lite"/>
    </source>
</evidence>
<evidence type="ECO:0000256" key="4">
    <source>
        <dbReference type="ARBA" id="ARBA00022982"/>
    </source>
</evidence>
<keyword evidence="4" id="KW-0249">Electron transport</keyword>
<evidence type="ECO:0000256" key="2">
    <source>
        <dbReference type="ARBA" id="ARBA00022448"/>
    </source>
</evidence>
<dbReference type="InterPro" id="IPR000923">
    <property type="entry name" value="BlueCu_1"/>
</dbReference>
<dbReference type="InterPro" id="IPR006311">
    <property type="entry name" value="TAT_signal"/>
</dbReference>
<keyword evidence="2" id="KW-0813">Transport</keyword>
<dbReference type="Pfam" id="PF00127">
    <property type="entry name" value="Copper-bind"/>
    <property type="match status" value="1"/>
</dbReference>
<feature type="region of interest" description="Disordered" evidence="7">
    <location>
        <begin position="19"/>
        <end position="58"/>
    </location>
</feature>
<dbReference type="InterPro" id="IPR032445">
    <property type="entry name" value="DUF5059"/>
</dbReference>
<keyword evidence="3" id="KW-0479">Metal-binding</keyword>